<dbReference type="InterPro" id="IPR011009">
    <property type="entry name" value="Kinase-like_dom_sf"/>
</dbReference>
<dbReference type="GeneID" id="94288375"/>
<dbReference type="PROSITE" id="PS00107">
    <property type="entry name" value="PROTEIN_KINASE_ATP"/>
    <property type="match status" value="1"/>
</dbReference>
<dbReference type="GO" id="GO:0005524">
    <property type="term" value="F:ATP binding"/>
    <property type="evidence" value="ECO:0007669"/>
    <property type="project" value="UniProtKB-UniRule"/>
</dbReference>
<dbReference type="SMART" id="SM00220">
    <property type="entry name" value="S_TKc"/>
    <property type="match status" value="1"/>
</dbReference>
<feature type="transmembrane region" description="Helical" evidence="9">
    <location>
        <begin position="788"/>
        <end position="811"/>
    </location>
</feature>
<feature type="region of interest" description="Disordered" evidence="8">
    <location>
        <begin position="1327"/>
        <end position="1346"/>
    </location>
</feature>
<feature type="region of interest" description="Disordered" evidence="8">
    <location>
        <begin position="1251"/>
        <end position="1287"/>
    </location>
</feature>
<dbReference type="EC" id="2.7.12.2" evidence="6"/>
<evidence type="ECO:0000256" key="7">
    <source>
        <dbReference type="PROSITE-ProRule" id="PRU10141"/>
    </source>
</evidence>
<comment type="similarity">
    <text evidence="5">Belongs to the protein kinase superfamily. STE Ser/Thr protein kinase family. MAP kinase kinase subfamily.</text>
</comment>
<protein>
    <recommendedName>
        <fullName evidence="6">mitogen-activated protein kinase kinase</fullName>
        <ecNumber evidence="6">2.7.12.2</ecNumber>
    </recommendedName>
</protein>
<dbReference type="GO" id="GO:0004708">
    <property type="term" value="F:MAP kinase kinase activity"/>
    <property type="evidence" value="ECO:0007669"/>
    <property type="project" value="UniProtKB-EC"/>
</dbReference>
<proteinExistence type="inferred from homology"/>
<evidence type="ECO:0000313" key="11">
    <source>
        <dbReference type="EMBL" id="KAG5495203.1"/>
    </source>
</evidence>
<keyword evidence="9" id="KW-0472">Membrane</keyword>
<evidence type="ECO:0000256" key="2">
    <source>
        <dbReference type="ARBA" id="ARBA00022741"/>
    </source>
</evidence>
<keyword evidence="2 7" id="KW-0547">Nucleotide-binding</keyword>
<evidence type="ECO:0000256" key="3">
    <source>
        <dbReference type="ARBA" id="ARBA00022777"/>
    </source>
</evidence>
<keyword evidence="9" id="KW-0812">Transmembrane</keyword>
<keyword evidence="9" id="KW-1133">Transmembrane helix</keyword>
<evidence type="ECO:0000256" key="4">
    <source>
        <dbReference type="ARBA" id="ARBA00022840"/>
    </source>
</evidence>
<evidence type="ECO:0000313" key="12">
    <source>
        <dbReference type="Proteomes" id="UP000674318"/>
    </source>
</evidence>
<keyword evidence="4 7" id="KW-0067">ATP-binding</keyword>
<feature type="region of interest" description="Disordered" evidence="8">
    <location>
        <begin position="1"/>
        <end position="66"/>
    </location>
</feature>
<evidence type="ECO:0000256" key="6">
    <source>
        <dbReference type="ARBA" id="ARBA00038999"/>
    </source>
</evidence>
<dbReference type="Pfam" id="PF00069">
    <property type="entry name" value="Pkinase"/>
    <property type="match status" value="1"/>
</dbReference>
<dbReference type="RefSeq" id="XP_067754455.1">
    <property type="nucleotide sequence ID" value="XM_067898298.1"/>
</dbReference>
<dbReference type="PROSITE" id="PS00108">
    <property type="entry name" value="PROTEIN_KINASE_ST"/>
    <property type="match status" value="1"/>
</dbReference>
<reference evidence="11 12" key="1">
    <citation type="submission" date="2021-02" db="EMBL/GenBank/DDBJ databases">
        <title>Porcisia hertigi Genome sequencing and assembly.</title>
        <authorList>
            <person name="Almutairi H."/>
            <person name="Gatherer D."/>
        </authorList>
    </citation>
    <scope>NUCLEOTIDE SEQUENCE [LARGE SCALE GENOMIC DNA]</scope>
    <source>
        <strain evidence="11 12">C119</strain>
    </source>
</reference>
<evidence type="ECO:0000256" key="8">
    <source>
        <dbReference type="SAM" id="MobiDB-lite"/>
    </source>
</evidence>
<keyword evidence="12" id="KW-1185">Reference proteome</keyword>
<dbReference type="OrthoDB" id="4062651at2759"/>
<sequence>MNEGDRPATASIGCDAGPQESRSRLNHLFSSSTGEQLPTASPRFTGGAAGHRAQNGRAPKSDESSAFTVVPPLFPPVVNKEATGSFQNRLSTPLGLTTTPTFSRCASPSHGTATRPGTLSPVLDHPSLEKEMHDHMLPTDASPPQVSIIGTNGTVANAGAPVQFVDVGEHILESGRSRRKPREAEVSFAGSTPTALGAELASLYTTGGASRSFSSGEDNLCVPNGRLRKASDAGSMTSSGAISSFLPVDGARSKTTSWITADASHHTSSSASDDRRIEGADNSAGALRGESTVMSTGHSVDPVISPCSPKSSSGIAPPLISFSTTRRSDSHFLEQRYCATSSSFTEPRPLSSHAYGSTATRSDKCTCRVPVSVAVVISTVITVILVASLTIAPLNTVSIQSADYVTSTLSLSLASSYTRSVEATMSFLPNAISAYAFAYMGSSDTNAWEWTAADMPQAMRQLCHTVAGTDRSATPFLLYLSFSSPYTGYSAYCSKQYNNQLAGNYITDNSSHPRYYVSDITFSYVEPLTAYPGVQSMTPSEYTVSFGGASNPWNKVVMPWYESFLESHGLDADAGSPTAYRAASDVHVTPPASLEPTEGSDSKYLNGYWRVFTTNNLTVLTYTLPFVDYAGNPASITGALQPDGCNTLRPGGLIASGSSARAMVVDTSSGLVFINSWGQETKVRLDNWDPSPNSAPVGSDKRAVYLEDISDPLMVAAVKHIGGRKGIEAAPLESDQWMGQFTADKSDNLMVVSRVPISSAYSDMHLVVIYAVQKSEFTELINNVQRSALIAVLTVLVIIVLVEVALLYLLVQPVRGVAAGLRAAAELRDGRECVEHVPSVIKEVAEMQHDFRIMNAKLMQMKTFLPQGMLGVHTAYSEGQGASDANILALPISVSPRRRGSGVSEMGRRDRMRGGPSGVSGEDENDDDGIAMQGDNSDIANELGSMPSRNRLALQRREGFGPSMTALTNFQLNDRVLLEEVNRFHRRYCSTIVFCMHLMESEISVKFLNNHCVYFTEGVLPCVLRYGGVVELQRPDYIVVSFGAHNKVALHQNRAAKCALEVMHVLNTTTPIGPRVGCIIDASEYYVGTCGAADRNALVTFSNSLLPKGDLIRVLKSVQTQILLTQRLASTLESSMLVMPVDCMVLNPIGRKEVILYELRGHIRMLPPGVSEVTVRRAIRAVRMGFTYMLKGDYVKALGMLEPYEAVELQAARLGFVCRAFIARHIHRPFVRSVTRLTFSEAYFAGYEENQATERDDSHANGTPPATHGQHGVAGGSTASANPSGVSGGIGGSAAPFTFSSFNDVDPTAFLTTPPSMRLVIGAALRSPLPPDMENSTQLSERRAAARITSLPSHGSEGSLGLHNGSDVNKEEAAMGGLNRVFASLAAIDEDETALFELFVEDQPDDDSDDDVEDGEAFLVGRQGEVANSGFRSPHDKSRLSGGRISGELQAEGSLPSGVGATGMARSSRKGELPLFFNDYEGNAWRRSYDVLGVGAFSTVYRGLSMSGDLVALKCFRLSARNIEVHAIVDEVRVFANLHHENVVQYLSLYVSESYVIEIMEFVPGGSLDTLLKSFGSFRPESVRRYLRDIARGLSYLHREGIVHCDIKPHNVLLAMDGQCKLSDFGSAIARATSSVCKIDDVLEMRGTPGYMAPEVARGDVPTMKSDVYSLGLTVLELLIGKLPWDYAVPSAPNAPGKVQQCHNTEKHCPLPQQTGVVFVPDSASSVQGKVPQGSAKSSTMALNRAVVATRGGSVSSSVSSHLSLLRTLSHSNYTDPTVSIGGTVCGTGNHLLSVPSHIGEEGQGFYNSFVCSKTASLSNHCSGDSVGALERAPGEEGSAASTFESATTVPGFACVDPSDAVAATPNAVAESGDFAFAGSPLSGAEQYPLAINQHRQPRHEVNAPQVSTTLQAPDALGSSGFQFPHSLVPLQRRPIEQVIRSSTQLVVYIGRGLVVPHIPDTLDEEVIDFLKLCLNPDPQQRASMSELLLHPWLM</sequence>
<dbReference type="KEGG" id="phet:94288375"/>
<feature type="region of interest" description="Disordered" evidence="8">
    <location>
        <begin position="89"/>
        <end position="124"/>
    </location>
</feature>
<name>A0A836LCK0_9TRYP</name>
<keyword evidence="1" id="KW-0808">Transferase</keyword>
<evidence type="ECO:0000259" key="10">
    <source>
        <dbReference type="PROSITE" id="PS50011"/>
    </source>
</evidence>
<dbReference type="SUPFAM" id="SSF56112">
    <property type="entry name" value="Protein kinase-like (PK-like)"/>
    <property type="match status" value="1"/>
</dbReference>
<accession>A0A836LCK0</accession>
<dbReference type="InterPro" id="IPR000719">
    <property type="entry name" value="Prot_kinase_dom"/>
</dbReference>
<dbReference type="InterPro" id="IPR008271">
    <property type="entry name" value="Ser/Thr_kinase_AS"/>
</dbReference>
<feature type="compositionally biased region" description="Polar residues" evidence="8">
    <location>
        <begin position="102"/>
        <end position="117"/>
    </location>
</feature>
<dbReference type="PANTHER" id="PTHR48013:SF18">
    <property type="entry name" value="KINASE, PUTATIVE-RELATED"/>
    <property type="match status" value="1"/>
</dbReference>
<feature type="region of interest" description="Disordered" evidence="8">
    <location>
        <begin position="897"/>
        <end position="936"/>
    </location>
</feature>
<organism evidence="11 12">
    <name type="scientific">Porcisia hertigi</name>
    <dbReference type="NCBI Taxonomy" id="2761500"/>
    <lineage>
        <taxon>Eukaryota</taxon>
        <taxon>Discoba</taxon>
        <taxon>Euglenozoa</taxon>
        <taxon>Kinetoplastea</taxon>
        <taxon>Metakinetoplastina</taxon>
        <taxon>Trypanosomatida</taxon>
        <taxon>Trypanosomatidae</taxon>
        <taxon>Leishmaniinae</taxon>
        <taxon>Porcisia</taxon>
    </lineage>
</organism>
<dbReference type="EMBL" id="JAFJZO010000033">
    <property type="protein sequence ID" value="KAG5495203.1"/>
    <property type="molecule type" value="Genomic_DNA"/>
</dbReference>
<dbReference type="PROSITE" id="PS50011">
    <property type="entry name" value="PROTEIN_KINASE_DOM"/>
    <property type="match status" value="1"/>
</dbReference>
<keyword evidence="3" id="KW-0418">Kinase</keyword>
<feature type="domain" description="Protein kinase" evidence="10">
    <location>
        <begin position="1486"/>
        <end position="1994"/>
    </location>
</feature>
<comment type="caution">
    <text evidence="11">The sequence shown here is derived from an EMBL/GenBank/DDBJ whole genome shotgun (WGS) entry which is preliminary data.</text>
</comment>
<feature type="compositionally biased region" description="Polar residues" evidence="8">
    <location>
        <begin position="28"/>
        <end position="39"/>
    </location>
</feature>
<evidence type="ECO:0000256" key="9">
    <source>
        <dbReference type="SAM" id="Phobius"/>
    </source>
</evidence>
<feature type="binding site" evidence="7">
    <location>
        <position position="1514"/>
    </location>
    <ligand>
        <name>ATP</name>
        <dbReference type="ChEBI" id="CHEBI:30616"/>
    </ligand>
</feature>
<dbReference type="Proteomes" id="UP000674318">
    <property type="component" value="Unassembled WGS sequence"/>
</dbReference>
<evidence type="ECO:0000256" key="1">
    <source>
        <dbReference type="ARBA" id="ARBA00022679"/>
    </source>
</evidence>
<dbReference type="Gene3D" id="1.10.510.10">
    <property type="entry name" value="Transferase(Phosphotransferase) domain 1"/>
    <property type="match status" value="2"/>
</dbReference>
<dbReference type="PANTHER" id="PTHR48013">
    <property type="entry name" value="DUAL SPECIFICITY MITOGEN-ACTIVATED PROTEIN KINASE KINASE 5-RELATED"/>
    <property type="match status" value="1"/>
</dbReference>
<evidence type="ECO:0000256" key="5">
    <source>
        <dbReference type="ARBA" id="ARBA00038035"/>
    </source>
</evidence>
<dbReference type="InterPro" id="IPR017441">
    <property type="entry name" value="Protein_kinase_ATP_BS"/>
</dbReference>
<gene>
    <name evidence="11" type="ORF">JKF63_02258</name>
</gene>
<feature type="transmembrane region" description="Helical" evidence="9">
    <location>
        <begin position="371"/>
        <end position="392"/>
    </location>
</feature>
<dbReference type="FunFam" id="1.10.510.10:FF:001501">
    <property type="entry name" value="Protein kinase, putative"/>
    <property type="match status" value="1"/>
</dbReference>
<feature type="compositionally biased region" description="Low complexity" evidence="8">
    <location>
        <begin position="92"/>
        <end position="101"/>
    </location>
</feature>